<accession>A0A1F6V4P2</accession>
<sequence>MIVIRIALALAVTLLVACVATLPSPEPETPTVASDNNAVIALAKNARDDVSAGRLNTAAANLERALRIESRNPTLWHELARVNLHQGQATQAAQFAGKSNSFAADNTRLRAANWRLIGQALTQNGDQSGAEAAFAKAAQLDAQR</sequence>
<dbReference type="Gene3D" id="1.25.40.10">
    <property type="entry name" value="Tetratricopeptide repeat domain"/>
    <property type="match status" value="1"/>
</dbReference>
<dbReference type="AlphaFoldDB" id="A0A1F6V4P2"/>
<evidence type="ECO:0000256" key="1">
    <source>
        <dbReference type="SAM" id="SignalP"/>
    </source>
</evidence>
<dbReference type="SUPFAM" id="SSF48452">
    <property type="entry name" value="TPR-like"/>
    <property type="match status" value="1"/>
</dbReference>
<evidence type="ECO:0000313" key="3">
    <source>
        <dbReference type="Proteomes" id="UP000179076"/>
    </source>
</evidence>
<protein>
    <submittedName>
        <fullName evidence="2">Uncharacterized protein</fullName>
    </submittedName>
</protein>
<keyword evidence="1" id="KW-0732">Signal</keyword>
<gene>
    <name evidence="2" type="ORF">A2W18_12960</name>
</gene>
<comment type="caution">
    <text evidence="2">The sequence shown here is derived from an EMBL/GenBank/DDBJ whole genome shotgun (WGS) entry which is preliminary data.</text>
</comment>
<evidence type="ECO:0000313" key="2">
    <source>
        <dbReference type="EMBL" id="OGI64670.1"/>
    </source>
</evidence>
<dbReference type="EMBL" id="MFSP01000126">
    <property type="protein sequence ID" value="OGI64670.1"/>
    <property type="molecule type" value="Genomic_DNA"/>
</dbReference>
<proteinExistence type="predicted"/>
<name>A0A1F6V4P2_9PROT</name>
<feature type="chain" id="PRO_5009527142" evidence="1">
    <location>
        <begin position="18"/>
        <end position="144"/>
    </location>
</feature>
<dbReference type="InterPro" id="IPR011990">
    <property type="entry name" value="TPR-like_helical_dom_sf"/>
</dbReference>
<feature type="signal peptide" evidence="1">
    <location>
        <begin position="1"/>
        <end position="17"/>
    </location>
</feature>
<dbReference type="Proteomes" id="UP000179076">
    <property type="component" value="Unassembled WGS sequence"/>
</dbReference>
<dbReference type="PROSITE" id="PS51257">
    <property type="entry name" value="PROKAR_LIPOPROTEIN"/>
    <property type="match status" value="1"/>
</dbReference>
<dbReference type="Pfam" id="PF14559">
    <property type="entry name" value="TPR_19"/>
    <property type="match status" value="1"/>
</dbReference>
<organism evidence="2 3">
    <name type="scientific">Candidatus Muproteobacteria bacterium RBG_16_60_9</name>
    <dbReference type="NCBI Taxonomy" id="1817755"/>
    <lineage>
        <taxon>Bacteria</taxon>
        <taxon>Pseudomonadati</taxon>
        <taxon>Pseudomonadota</taxon>
        <taxon>Candidatus Muproteobacteria</taxon>
    </lineage>
</organism>
<reference evidence="2 3" key="1">
    <citation type="journal article" date="2016" name="Nat. Commun.">
        <title>Thousands of microbial genomes shed light on interconnected biogeochemical processes in an aquifer system.</title>
        <authorList>
            <person name="Anantharaman K."/>
            <person name="Brown C.T."/>
            <person name="Hug L.A."/>
            <person name="Sharon I."/>
            <person name="Castelle C.J."/>
            <person name="Probst A.J."/>
            <person name="Thomas B.C."/>
            <person name="Singh A."/>
            <person name="Wilkins M.J."/>
            <person name="Karaoz U."/>
            <person name="Brodie E.L."/>
            <person name="Williams K.H."/>
            <person name="Hubbard S.S."/>
            <person name="Banfield J.F."/>
        </authorList>
    </citation>
    <scope>NUCLEOTIDE SEQUENCE [LARGE SCALE GENOMIC DNA]</scope>
</reference>